<dbReference type="Gene3D" id="3.30.420.150">
    <property type="entry name" value="Exopolyphosphatase. Domain 2"/>
    <property type="match status" value="1"/>
</dbReference>
<dbReference type="Proteomes" id="UP001140206">
    <property type="component" value="Chromosome 3"/>
</dbReference>
<dbReference type="GO" id="GO:0016020">
    <property type="term" value="C:membrane"/>
    <property type="evidence" value="ECO:0007669"/>
    <property type="project" value="TreeGrafter"/>
</dbReference>
<dbReference type="EMBL" id="JAMFTS010000003">
    <property type="protein sequence ID" value="KAJ4771966.1"/>
    <property type="molecule type" value="Genomic_DNA"/>
</dbReference>
<evidence type="ECO:0000313" key="5">
    <source>
        <dbReference type="EMBL" id="KAJ4771966.1"/>
    </source>
</evidence>
<evidence type="ECO:0000256" key="4">
    <source>
        <dbReference type="SAM" id="SignalP"/>
    </source>
</evidence>
<reference evidence="5" key="1">
    <citation type="submission" date="2022-08" db="EMBL/GenBank/DDBJ databases">
        <authorList>
            <person name="Marques A."/>
        </authorList>
    </citation>
    <scope>NUCLEOTIDE SEQUENCE</scope>
    <source>
        <strain evidence="5">RhyPub2mFocal</strain>
        <tissue evidence="5">Leaves</tissue>
    </source>
</reference>
<feature type="chain" id="PRO_5043821190" evidence="4">
    <location>
        <begin position="23"/>
        <end position="433"/>
    </location>
</feature>
<evidence type="ECO:0000256" key="3">
    <source>
        <dbReference type="PIRSR" id="PIRSR600407-2"/>
    </source>
</evidence>
<keyword evidence="3" id="KW-0067">ATP-binding</keyword>
<dbReference type="PANTHER" id="PTHR11782:SF82">
    <property type="entry name" value="APYRASE 3-RELATED"/>
    <property type="match status" value="1"/>
</dbReference>
<keyword evidence="6" id="KW-1185">Reference proteome</keyword>
<keyword evidence="4" id="KW-0732">Signal</keyword>
<keyword evidence="2" id="KW-0378">Hydrolase</keyword>
<keyword evidence="3" id="KW-0547">Nucleotide-binding</keyword>
<evidence type="ECO:0000256" key="1">
    <source>
        <dbReference type="ARBA" id="ARBA00009283"/>
    </source>
</evidence>
<name>A0AAV8DXQ5_9POAL</name>
<evidence type="ECO:0000313" key="6">
    <source>
        <dbReference type="Proteomes" id="UP001140206"/>
    </source>
</evidence>
<accession>A0AAV8DXQ5</accession>
<dbReference type="PANTHER" id="PTHR11782">
    <property type="entry name" value="ADENOSINE/GUANOSINE DIPHOSPHATASE"/>
    <property type="match status" value="1"/>
</dbReference>
<dbReference type="AlphaFoldDB" id="A0AAV8DXQ5"/>
<sequence>MLSKPFSVSFFLSIFVLPCVFGHVELGRKVNLSARETESENSSETYVVLFDAGSSGTRVHVFRFDENIDLLQIDGQLEIYAKVSPGLSAYAENPQEAASSIVPLLEKAVNAIPENLRSQTPVKLGATAGLRLVGEEKSEKILEVVAMNYLLGHLGEEYSQTVGIIDLGGASVQMAYAISAQAVENAPRTGEQYITEHHLKGTNYYLYVHSYLSYGQDAARAEILKSTNDSVNYCILSGYNGTYIYNGAIYNTRSSSTGSNYKKCKTNVLKALNVNAKCEVKNCTFNGVWNGGGGAGQDKLYLASAFFYVASDDNIIDRNAQSGELTPAEFKRAAISACALSSLEEARAKYPNAWSSNLPYLCMDLVYQYTLLTTGFGLSDEKEVTVIDKVKYGNFYVEAKWPLGNAIETASASPSTKLEVKNMYQFWSHAYTQ</sequence>
<dbReference type="InterPro" id="IPR000407">
    <property type="entry name" value="GDA1_CD39_NTPase"/>
</dbReference>
<evidence type="ECO:0000256" key="2">
    <source>
        <dbReference type="ARBA" id="ARBA00022801"/>
    </source>
</evidence>
<protein>
    <submittedName>
        <fullName evidence="5">Ectonucleoside triphosphate diphosphohydrolase 5</fullName>
    </submittedName>
</protein>
<feature type="binding site" evidence="3">
    <location>
        <begin position="169"/>
        <end position="173"/>
    </location>
    <ligand>
        <name>ATP</name>
        <dbReference type="ChEBI" id="CHEBI:30616"/>
    </ligand>
</feature>
<gene>
    <name evidence="5" type="ORF">LUZ62_056223</name>
</gene>
<comment type="similarity">
    <text evidence="1">Belongs to the GDA1/CD39 NTPase family.</text>
</comment>
<dbReference type="Pfam" id="PF01150">
    <property type="entry name" value="GDA1_CD39"/>
    <property type="match status" value="1"/>
</dbReference>
<feature type="signal peptide" evidence="4">
    <location>
        <begin position="1"/>
        <end position="22"/>
    </location>
</feature>
<comment type="caution">
    <text evidence="5">The sequence shown here is derived from an EMBL/GenBank/DDBJ whole genome shotgun (WGS) entry which is preliminary data.</text>
</comment>
<organism evidence="5 6">
    <name type="scientific">Rhynchospora pubera</name>
    <dbReference type="NCBI Taxonomy" id="906938"/>
    <lineage>
        <taxon>Eukaryota</taxon>
        <taxon>Viridiplantae</taxon>
        <taxon>Streptophyta</taxon>
        <taxon>Embryophyta</taxon>
        <taxon>Tracheophyta</taxon>
        <taxon>Spermatophyta</taxon>
        <taxon>Magnoliopsida</taxon>
        <taxon>Liliopsida</taxon>
        <taxon>Poales</taxon>
        <taxon>Cyperaceae</taxon>
        <taxon>Cyperoideae</taxon>
        <taxon>Rhynchosporeae</taxon>
        <taxon>Rhynchospora</taxon>
    </lineage>
</organism>
<proteinExistence type="inferred from homology"/>
<dbReference type="GO" id="GO:0017110">
    <property type="term" value="F:nucleoside diphosphate phosphatase activity"/>
    <property type="evidence" value="ECO:0007669"/>
    <property type="project" value="TreeGrafter"/>
</dbReference>
<dbReference type="GO" id="GO:0005524">
    <property type="term" value="F:ATP binding"/>
    <property type="evidence" value="ECO:0007669"/>
    <property type="project" value="UniProtKB-KW"/>
</dbReference>
<dbReference type="GO" id="GO:0009134">
    <property type="term" value="P:nucleoside diphosphate catabolic process"/>
    <property type="evidence" value="ECO:0007669"/>
    <property type="project" value="TreeGrafter"/>
</dbReference>